<dbReference type="RefSeq" id="WP_160560721.1">
    <property type="nucleotide sequence ID" value="NZ_QZDT01000022.1"/>
</dbReference>
<keyword evidence="8" id="KW-1185">Reference proteome</keyword>
<protein>
    <submittedName>
        <fullName evidence="7">Energy-coupling factor transporter transmembrane protein EcfT</fullName>
    </submittedName>
</protein>
<dbReference type="CDD" id="cd16914">
    <property type="entry name" value="EcfT"/>
    <property type="match status" value="1"/>
</dbReference>
<dbReference type="PANTHER" id="PTHR34857:SF2">
    <property type="entry name" value="SLL0384 PROTEIN"/>
    <property type="match status" value="1"/>
</dbReference>
<comment type="caution">
    <text evidence="7">The sequence shown here is derived from an EMBL/GenBank/DDBJ whole genome shotgun (WGS) entry which is preliminary data.</text>
</comment>
<evidence type="ECO:0000256" key="3">
    <source>
        <dbReference type="ARBA" id="ARBA00022692"/>
    </source>
</evidence>
<sequence>MLRDITLGQYYQTDSIIHRLDPRVKLVTTVCYIISLFVVDNIVGYILAGLFLALVIKLSKVPVKFMVRGMKSILFLLIIALIFNLFLTPGEVVVSFWKLQITKEGIRQAVFMAVRLVFLLMGSSVMTLTTTPNQLTDGMEKLLGPLRVLKVPVHEIAMMMSIALRFIPILLEETDKIMKAQMARGADFESGNLIKKAKSLVPLLVPLFISAFRRANDLAMAMESRCYRGGEHRTKMKPLIYKMRDRLAYGAVLCYLVLCVVCGKILW</sequence>
<dbReference type="OrthoDB" id="8075495at2"/>
<feature type="transmembrane region" description="Helical" evidence="6">
    <location>
        <begin position="26"/>
        <end position="53"/>
    </location>
</feature>
<evidence type="ECO:0000313" key="7">
    <source>
        <dbReference type="EMBL" id="NBJ93646.1"/>
    </source>
</evidence>
<dbReference type="PANTHER" id="PTHR34857">
    <property type="entry name" value="SLL0384 PROTEIN"/>
    <property type="match status" value="1"/>
</dbReference>
<dbReference type="EMBL" id="QZDT01000022">
    <property type="protein sequence ID" value="NBJ93646.1"/>
    <property type="molecule type" value="Genomic_DNA"/>
</dbReference>
<feature type="transmembrane region" description="Helical" evidence="6">
    <location>
        <begin position="151"/>
        <end position="171"/>
    </location>
</feature>
<evidence type="ECO:0000256" key="2">
    <source>
        <dbReference type="ARBA" id="ARBA00022475"/>
    </source>
</evidence>
<name>A0A9X5BGG9_9FIRM</name>
<dbReference type="Pfam" id="PF02361">
    <property type="entry name" value="CbiQ"/>
    <property type="match status" value="1"/>
</dbReference>
<gene>
    <name evidence="7" type="ORF">D5281_13850</name>
</gene>
<dbReference type="InterPro" id="IPR051611">
    <property type="entry name" value="ECF_transporter_component"/>
</dbReference>
<proteinExistence type="predicted"/>
<evidence type="ECO:0000256" key="1">
    <source>
        <dbReference type="ARBA" id="ARBA00004141"/>
    </source>
</evidence>
<keyword evidence="2" id="KW-1003">Cell membrane</keyword>
<feature type="transmembrane region" description="Helical" evidence="6">
    <location>
        <begin position="109"/>
        <end position="131"/>
    </location>
</feature>
<reference evidence="7" key="1">
    <citation type="submission" date="2018-09" db="EMBL/GenBank/DDBJ databases">
        <title>Murine metabolic-syndrome-specific gut microbial biobank.</title>
        <authorList>
            <person name="Liu C."/>
        </authorList>
    </citation>
    <scope>NUCLEOTIDE SEQUENCE</scope>
    <source>
        <strain evidence="7">D42-62</strain>
    </source>
</reference>
<dbReference type="GO" id="GO:0005886">
    <property type="term" value="C:plasma membrane"/>
    <property type="evidence" value="ECO:0007669"/>
    <property type="project" value="UniProtKB-ARBA"/>
</dbReference>
<evidence type="ECO:0000313" key="8">
    <source>
        <dbReference type="Proteomes" id="UP001154420"/>
    </source>
</evidence>
<evidence type="ECO:0000256" key="6">
    <source>
        <dbReference type="SAM" id="Phobius"/>
    </source>
</evidence>
<keyword evidence="5 6" id="KW-0472">Membrane</keyword>
<organism evidence="7 8">
    <name type="scientific">Parablautia muri</name>
    <dbReference type="NCBI Taxonomy" id="2320879"/>
    <lineage>
        <taxon>Bacteria</taxon>
        <taxon>Bacillati</taxon>
        <taxon>Bacillota</taxon>
        <taxon>Clostridia</taxon>
        <taxon>Lachnospirales</taxon>
        <taxon>Lachnospiraceae</taxon>
        <taxon>Parablautia</taxon>
    </lineage>
</organism>
<evidence type="ECO:0000256" key="4">
    <source>
        <dbReference type="ARBA" id="ARBA00022989"/>
    </source>
</evidence>
<comment type="subcellular location">
    <subcellularLocation>
        <location evidence="1">Membrane</location>
        <topology evidence="1">Multi-pass membrane protein</topology>
    </subcellularLocation>
</comment>
<feature type="transmembrane region" description="Helical" evidence="6">
    <location>
        <begin position="73"/>
        <end position="97"/>
    </location>
</feature>
<evidence type="ECO:0000256" key="5">
    <source>
        <dbReference type="ARBA" id="ARBA00023136"/>
    </source>
</evidence>
<keyword evidence="4 6" id="KW-1133">Transmembrane helix</keyword>
<feature type="transmembrane region" description="Helical" evidence="6">
    <location>
        <begin position="247"/>
        <end position="266"/>
    </location>
</feature>
<dbReference type="InterPro" id="IPR003339">
    <property type="entry name" value="ABC/ECF_trnsptr_transmembrane"/>
</dbReference>
<dbReference type="AlphaFoldDB" id="A0A9X5BGG9"/>
<dbReference type="Proteomes" id="UP001154420">
    <property type="component" value="Unassembled WGS sequence"/>
</dbReference>
<keyword evidence="3 6" id="KW-0812">Transmembrane</keyword>
<accession>A0A9X5BGG9</accession>